<proteinExistence type="predicted"/>
<dbReference type="Proteomes" id="UP000639504">
    <property type="component" value="Unassembled WGS sequence"/>
</dbReference>
<geneLocation type="plasmid" evidence="1">
    <name>pSY153-MDR</name>
</geneLocation>
<accession>A0A223Q385</accession>
<evidence type="ECO:0000313" key="1">
    <source>
        <dbReference type="EMBL" id="ASU52086.1"/>
    </source>
</evidence>
<reference evidence="2" key="2">
    <citation type="submission" date="2020-10" db="EMBL/GenBank/DDBJ databases">
        <title>Genome sequences of Pseudomonas isolates.</title>
        <authorList>
            <person name="Wessels L."/>
            <person name="Reich F."/>
            <person name="Hammerl J."/>
        </authorList>
    </citation>
    <scope>NUCLEOTIDE SEQUENCE</scope>
    <source>
        <strain evidence="2">20-MO00640-0</strain>
    </source>
</reference>
<dbReference type="EMBL" id="JADLKB010000002">
    <property type="protein sequence ID" value="MBF8734522.1"/>
    <property type="molecule type" value="Genomic_DNA"/>
</dbReference>
<dbReference type="EMBL" id="KY883660">
    <property type="protein sequence ID" value="ASU52086.1"/>
    <property type="molecule type" value="Genomic_DNA"/>
</dbReference>
<sequence>MTGQVELLEAPSLWQQPEGEQLEIAQGRFFRGEDDQPEKESEVVDF</sequence>
<organism evidence="1">
    <name type="scientific">Pseudomonas putida</name>
    <name type="common">Arthrobacter siderocapsulatus</name>
    <dbReference type="NCBI Taxonomy" id="303"/>
    <lineage>
        <taxon>Bacteria</taxon>
        <taxon>Pseudomonadati</taxon>
        <taxon>Pseudomonadota</taxon>
        <taxon>Gammaproteobacteria</taxon>
        <taxon>Pseudomonadales</taxon>
        <taxon>Pseudomonadaceae</taxon>
        <taxon>Pseudomonas</taxon>
    </lineage>
</organism>
<dbReference type="AlphaFoldDB" id="A0A223Q385"/>
<dbReference type="GeneID" id="93444560"/>
<reference evidence="1" key="1">
    <citation type="journal article" date="2017" name="Oncotarget">
        <title>pSY153-MDR, a p12969-DIM-related mega plasmid carrying blaIMP-45 and armA, from clinical Pseudomonas putida.</title>
        <authorList>
            <person name="Yuan M."/>
            <person name="Chen H."/>
            <person name="Zhu X."/>
            <person name="Feng J."/>
            <person name="Zhan Z."/>
            <person name="Zhang D."/>
            <person name="Chen X."/>
            <person name="Zhao X."/>
            <person name="Lu J."/>
            <person name="Xu J."/>
            <person name="Zhou D."/>
            <person name="Li J."/>
        </authorList>
    </citation>
    <scope>NUCLEOTIDE SEQUENCE</scope>
    <source>
        <strain evidence="1">SY153</strain>
        <plasmid evidence="1">pSY153-MDR</plasmid>
    </source>
</reference>
<protein>
    <submittedName>
        <fullName evidence="1">Uncharacterized protein</fullName>
    </submittedName>
</protein>
<name>A0A223Q385_PSEPU</name>
<dbReference type="RefSeq" id="WP_019439024.1">
    <property type="nucleotide sequence ID" value="NZ_BKWG01000370.1"/>
</dbReference>
<gene>
    <name evidence="2" type="ORF">IR015_03745</name>
</gene>
<evidence type="ECO:0000313" key="2">
    <source>
        <dbReference type="EMBL" id="MBF8734522.1"/>
    </source>
</evidence>
<keyword evidence="1" id="KW-0614">Plasmid</keyword>